<dbReference type="InterPro" id="IPR003961">
    <property type="entry name" value="FN3_dom"/>
</dbReference>
<dbReference type="InterPro" id="IPR013098">
    <property type="entry name" value="Ig_I-set"/>
</dbReference>
<dbReference type="InterPro" id="IPR013783">
    <property type="entry name" value="Ig-like_fold"/>
</dbReference>
<feature type="domain" description="Ig-like" evidence="6">
    <location>
        <begin position="114"/>
        <end position="217"/>
    </location>
</feature>
<dbReference type="SMART" id="SM00409">
    <property type="entry name" value="IG"/>
    <property type="match status" value="3"/>
</dbReference>
<dbReference type="PROSITE" id="PS50853">
    <property type="entry name" value="FN3"/>
    <property type="match status" value="1"/>
</dbReference>
<evidence type="ECO:0000259" key="6">
    <source>
        <dbReference type="PROSITE" id="PS50835"/>
    </source>
</evidence>
<evidence type="ECO:0000313" key="9">
    <source>
        <dbReference type="Proteomes" id="UP000192578"/>
    </source>
</evidence>
<dbReference type="Proteomes" id="UP000192578">
    <property type="component" value="Unassembled WGS sequence"/>
</dbReference>
<dbReference type="SMART" id="SM00408">
    <property type="entry name" value="IGc2"/>
    <property type="match status" value="3"/>
</dbReference>
<dbReference type="GO" id="GO:0043005">
    <property type="term" value="C:neuron projection"/>
    <property type="evidence" value="ECO:0007669"/>
    <property type="project" value="TreeGrafter"/>
</dbReference>
<dbReference type="Pfam" id="PF13895">
    <property type="entry name" value="Ig_2"/>
    <property type="match status" value="1"/>
</dbReference>
<organism evidence="8 9">
    <name type="scientific">Hypsibius exemplaris</name>
    <name type="common">Freshwater tardigrade</name>
    <dbReference type="NCBI Taxonomy" id="2072580"/>
    <lineage>
        <taxon>Eukaryota</taxon>
        <taxon>Metazoa</taxon>
        <taxon>Ecdysozoa</taxon>
        <taxon>Tardigrada</taxon>
        <taxon>Eutardigrada</taxon>
        <taxon>Parachela</taxon>
        <taxon>Hypsibioidea</taxon>
        <taxon>Hypsibiidae</taxon>
        <taxon>Hypsibius</taxon>
    </lineage>
</organism>
<dbReference type="CDD" id="cd00063">
    <property type="entry name" value="FN3"/>
    <property type="match status" value="1"/>
</dbReference>
<dbReference type="SMART" id="SM00060">
    <property type="entry name" value="FN3"/>
    <property type="match status" value="1"/>
</dbReference>
<comment type="caution">
    <text evidence="8">The sequence shown here is derived from an EMBL/GenBank/DDBJ whole genome shotgun (WGS) entry which is preliminary data.</text>
</comment>
<name>A0A1W0WDX0_HYPEX</name>
<keyword evidence="1" id="KW-0732">Signal</keyword>
<dbReference type="PROSITE" id="PS50835">
    <property type="entry name" value="IG_LIKE"/>
    <property type="match status" value="3"/>
</dbReference>
<feature type="domain" description="Ig-like" evidence="6">
    <location>
        <begin position="31"/>
        <end position="109"/>
    </location>
</feature>
<gene>
    <name evidence="8" type="ORF">BV898_12401</name>
</gene>
<evidence type="ECO:0000256" key="1">
    <source>
        <dbReference type="ARBA" id="ARBA00022729"/>
    </source>
</evidence>
<keyword evidence="2" id="KW-0677">Repeat</keyword>
<dbReference type="OrthoDB" id="9355041at2759"/>
<dbReference type="PANTHER" id="PTHR12231">
    <property type="entry name" value="CTX-RELATED TYPE I TRANSMEMBRANE PROTEIN"/>
    <property type="match status" value="1"/>
</dbReference>
<feature type="region of interest" description="Disordered" evidence="5">
    <location>
        <begin position="1"/>
        <end position="40"/>
    </location>
</feature>
<evidence type="ECO:0000256" key="2">
    <source>
        <dbReference type="ARBA" id="ARBA00022737"/>
    </source>
</evidence>
<dbReference type="InterPro" id="IPR003598">
    <property type="entry name" value="Ig_sub2"/>
</dbReference>
<protein>
    <submittedName>
        <fullName evidence="8">Neural cell adhesion molecule 1</fullName>
    </submittedName>
</protein>
<dbReference type="InterPro" id="IPR003599">
    <property type="entry name" value="Ig_sub"/>
</dbReference>
<accession>A0A1W0WDX0</accession>
<dbReference type="InterPro" id="IPR051170">
    <property type="entry name" value="Neural/epithelial_adhesion"/>
</dbReference>
<dbReference type="SUPFAM" id="SSF49265">
    <property type="entry name" value="Fibronectin type III"/>
    <property type="match status" value="1"/>
</dbReference>
<sequence>MHESTFGWPGRLVSAQPTKLPSHHNGLELQPSQAKRTEEQGRGFVVTCRIADGMKGSNLRWTQGGQEINAANGKRISLSKRPSDKPTSIVLIFDNVTTENAGVYTCSANIEGQPEEVHRTFDLSVYSGINYDNVKLSQSADIGSDYVMTCNVEGEPKPMVSWRRGTPIPSNGHEKFKVHAEGLTIRNVSRADEGQYDCDATQMVGDSTSNFKRKAISLVVNYPPEFQDKNAEIHYSFLGGEVNLTCQAEGEPQPEYDWGYYDGSFVDIPLTELKNREDFSDPSRTQLVKNMSDASQFRELVCRARNQLGTAEKIYRVIEVDQPAPPNFTFGKPSSHQIRIHVNPPEKQDGPLPTTGYRAVIRPKHFGAWENATVIDFQNGTVHILDSLFHNTEYDIKLASRNPVGLGQFSDVRTITTSAVSGAGAQSLTSFTALCILLAGILLTTGVSS</sequence>
<dbReference type="InterPro" id="IPR007110">
    <property type="entry name" value="Ig-like_dom"/>
</dbReference>
<dbReference type="EMBL" id="MTYJ01000125">
    <property type="protein sequence ID" value="OQV13367.1"/>
    <property type="molecule type" value="Genomic_DNA"/>
</dbReference>
<evidence type="ECO:0000256" key="5">
    <source>
        <dbReference type="SAM" id="MobiDB-lite"/>
    </source>
</evidence>
<reference evidence="9" key="1">
    <citation type="submission" date="2017-01" db="EMBL/GenBank/DDBJ databases">
        <title>Comparative genomics of anhydrobiosis in the tardigrade Hypsibius dujardini.</title>
        <authorList>
            <person name="Yoshida Y."/>
            <person name="Koutsovoulos G."/>
            <person name="Laetsch D."/>
            <person name="Stevens L."/>
            <person name="Kumar S."/>
            <person name="Horikawa D."/>
            <person name="Ishino K."/>
            <person name="Komine S."/>
            <person name="Tomita M."/>
            <person name="Blaxter M."/>
            <person name="Arakawa K."/>
        </authorList>
    </citation>
    <scope>NUCLEOTIDE SEQUENCE [LARGE SCALE GENOMIC DNA]</scope>
    <source>
        <strain evidence="9">Z151</strain>
    </source>
</reference>
<evidence type="ECO:0000313" key="8">
    <source>
        <dbReference type="EMBL" id="OQV13367.1"/>
    </source>
</evidence>
<proteinExistence type="predicted"/>
<dbReference type="InterPro" id="IPR036179">
    <property type="entry name" value="Ig-like_dom_sf"/>
</dbReference>
<evidence type="ECO:0000256" key="3">
    <source>
        <dbReference type="ARBA" id="ARBA00023157"/>
    </source>
</evidence>
<dbReference type="AlphaFoldDB" id="A0A1W0WDX0"/>
<evidence type="ECO:0000256" key="4">
    <source>
        <dbReference type="ARBA" id="ARBA00023319"/>
    </source>
</evidence>
<dbReference type="Gene3D" id="2.60.40.10">
    <property type="entry name" value="Immunoglobulins"/>
    <property type="match status" value="4"/>
</dbReference>
<dbReference type="Pfam" id="PF07679">
    <property type="entry name" value="I-set"/>
    <property type="match status" value="1"/>
</dbReference>
<keyword evidence="9" id="KW-1185">Reference proteome</keyword>
<dbReference type="InterPro" id="IPR036116">
    <property type="entry name" value="FN3_sf"/>
</dbReference>
<feature type="domain" description="Ig-like" evidence="6">
    <location>
        <begin position="224"/>
        <end position="319"/>
    </location>
</feature>
<evidence type="ECO:0000259" key="7">
    <source>
        <dbReference type="PROSITE" id="PS50853"/>
    </source>
</evidence>
<dbReference type="PANTHER" id="PTHR12231:SF259">
    <property type="entry name" value="FACTOR OF INTERPULSE INTERVAL-RELATED"/>
    <property type="match status" value="1"/>
</dbReference>
<dbReference type="SUPFAM" id="SSF48726">
    <property type="entry name" value="Immunoglobulin"/>
    <property type="match status" value="3"/>
</dbReference>
<keyword evidence="3" id="KW-1015">Disulfide bond</keyword>
<feature type="domain" description="Fibronectin type-III" evidence="7">
    <location>
        <begin position="324"/>
        <end position="420"/>
    </location>
</feature>
<keyword evidence="4" id="KW-0393">Immunoglobulin domain</keyword>